<dbReference type="PANTHER" id="PTHR30146">
    <property type="entry name" value="LACI-RELATED TRANSCRIPTIONAL REPRESSOR"/>
    <property type="match status" value="1"/>
</dbReference>
<dbReference type="RefSeq" id="WP_170209513.1">
    <property type="nucleotide sequence ID" value="NZ_JBHTGQ010000020.1"/>
</dbReference>
<dbReference type="SUPFAM" id="SSF47413">
    <property type="entry name" value="lambda repressor-like DNA-binding domains"/>
    <property type="match status" value="1"/>
</dbReference>
<dbReference type="Pfam" id="PF13377">
    <property type="entry name" value="Peripla_BP_3"/>
    <property type="match status" value="1"/>
</dbReference>
<dbReference type="CDD" id="cd01392">
    <property type="entry name" value="HTH_LacI"/>
    <property type="match status" value="1"/>
</dbReference>
<keyword evidence="1" id="KW-0805">Transcription regulation</keyword>
<keyword evidence="6" id="KW-1185">Reference proteome</keyword>
<comment type="caution">
    <text evidence="5">The sequence shown here is derived from an EMBL/GenBank/DDBJ whole genome shotgun (WGS) entry which is preliminary data.</text>
</comment>
<dbReference type="Gene3D" id="1.10.260.40">
    <property type="entry name" value="lambda repressor-like DNA-binding domains"/>
    <property type="match status" value="1"/>
</dbReference>
<sequence>MKTYTIKDVAHLSGVSVRTVSRVINNDPHVKAETREKVLKVIAETGFEANLLAKSLREKRTNTLIAFVDQHRGQFWGAFHNEMLQEMMKEARRSGYRMVISSSSADSYTEDENDGFYLLKHGMADGAVMFDTKEKDKRVEYLRSKKVPFVILGKDRDHFDTSYVDLDNVYAGYLAAQYLVSKGRKHILFMLGNRDYIVNQERAEGIRRYLAENPDPGRQARIEYDVGNIEQAYSRTKEALAGTPRPDAIFISGDERAIGVYRAVYEQNLRIPDQVAVLGIDKIAMGAFYHPPITTIDQQIPAMAQTALRILFQQLDGSGQNGMRTLIAPSICERQSV</sequence>
<evidence type="ECO:0000256" key="1">
    <source>
        <dbReference type="ARBA" id="ARBA00023015"/>
    </source>
</evidence>
<evidence type="ECO:0000313" key="6">
    <source>
        <dbReference type="Proteomes" id="UP001596528"/>
    </source>
</evidence>
<dbReference type="SUPFAM" id="SSF53822">
    <property type="entry name" value="Periplasmic binding protein-like I"/>
    <property type="match status" value="1"/>
</dbReference>
<organism evidence="5 6">
    <name type="scientific">Paenibacillus thermoaerophilus</name>
    <dbReference type="NCBI Taxonomy" id="1215385"/>
    <lineage>
        <taxon>Bacteria</taxon>
        <taxon>Bacillati</taxon>
        <taxon>Bacillota</taxon>
        <taxon>Bacilli</taxon>
        <taxon>Bacillales</taxon>
        <taxon>Paenibacillaceae</taxon>
        <taxon>Paenibacillus</taxon>
    </lineage>
</organism>
<dbReference type="PROSITE" id="PS00356">
    <property type="entry name" value="HTH_LACI_1"/>
    <property type="match status" value="1"/>
</dbReference>
<dbReference type="InterPro" id="IPR000843">
    <property type="entry name" value="HTH_LacI"/>
</dbReference>
<gene>
    <name evidence="5" type="ORF">ACFQWB_09275</name>
</gene>
<reference evidence="6" key="1">
    <citation type="journal article" date="2019" name="Int. J. Syst. Evol. Microbiol.">
        <title>The Global Catalogue of Microorganisms (GCM) 10K type strain sequencing project: providing services to taxonomists for standard genome sequencing and annotation.</title>
        <authorList>
            <consortium name="The Broad Institute Genomics Platform"/>
            <consortium name="The Broad Institute Genome Sequencing Center for Infectious Disease"/>
            <person name="Wu L."/>
            <person name="Ma J."/>
        </authorList>
    </citation>
    <scope>NUCLEOTIDE SEQUENCE [LARGE SCALE GENOMIC DNA]</scope>
    <source>
        <strain evidence="6">JCM 18657</strain>
    </source>
</reference>
<dbReference type="InterPro" id="IPR046335">
    <property type="entry name" value="LacI/GalR-like_sensor"/>
</dbReference>
<keyword evidence="3" id="KW-0804">Transcription</keyword>
<dbReference type="PRINTS" id="PR00036">
    <property type="entry name" value="HTHLACI"/>
</dbReference>
<feature type="domain" description="HTH lacI-type" evidence="4">
    <location>
        <begin position="4"/>
        <end position="58"/>
    </location>
</feature>
<dbReference type="PROSITE" id="PS50932">
    <property type="entry name" value="HTH_LACI_2"/>
    <property type="match status" value="1"/>
</dbReference>
<evidence type="ECO:0000256" key="3">
    <source>
        <dbReference type="ARBA" id="ARBA00023163"/>
    </source>
</evidence>
<dbReference type="CDD" id="cd06267">
    <property type="entry name" value="PBP1_LacI_sugar_binding-like"/>
    <property type="match status" value="1"/>
</dbReference>
<accession>A0ABW2V707</accession>
<keyword evidence="2 5" id="KW-0238">DNA-binding</keyword>
<evidence type="ECO:0000256" key="2">
    <source>
        <dbReference type="ARBA" id="ARBA00023125"/>
    </source>
</evidence>
<dbReference type="Gene3D" id="3.40.50.2300">
    <property type="match status" value="2"/>
</dbReference>
<dbReference type="SMART" id="SM00354">
    <property type="entry name" value="HTH_LACI"/>
    <property type="match status" value="1"/>
</dbReference>
<dbReference type="PANTHER" id="PTHR30146:SF109">
    <property type="entry name" value="HTH-TYPE TRANSCRIPTIONAL REGULATOR GALS"/>
    <property type="match status" value="1"/>
</dbReference>
<dbReference type="GO" id="GO:0003677">
    <property type="term" value="F:DNA binding"/>
    <property type="evidence" value="ECO:0007669"/>
    <property type="project" value="UniProtKB-KW"/>
</dbReference>
<evidence type="ECO:0000259" key="4">
    <source>
        <dbReference type="PROSITE" id="PS50932"/>
    </source>
</evidence>
<proteinExistence type="predicted"/>
<dbReference type="InterPro" id="IPR028082">
    <property type="entry name" value="Peripla_BP_I"/>
</dbReference>
<evidence type="ECO:0000313" key="5">
    <source>
        <dbReference type="EMBL" id="MFC7750118.1"/>
    </source>
</evidence>
<name>A0ABW2V707_9BACL</name>
<dbReference type="Pfam" id="PF00356">
    <property type="entry name" value="LacI"/>
    <property type="match status" value="1"/>
</dbReference>
<dbReference type="InterPro" id="IPR010982">
    <property type="entry name" value="Lambda_DNA-bd_dom_sf"/>
</dbReference>
<protein>
    <submittedName>
        <fullName evidence="5">LacI family DNA-binding transcriptional regulator</fullName>
    </submittedName>
</protein>
<dbReference type="Proteomes" id="UP001596528">
    <property type="component" value="Unassembled WGS sequence"/>
</dbReference>
<dbReference type="EMBL" id="JBHTGQ010000020">
    <property type="protein sequence ID" value="MFC7750118.1"/>
    <property type="molecule type" value="Genomic_DNA"/>
</dbReference>